<gene>
    <name evidence="1" type="ORF">SAMN05444371_0072</name>
</gene>
<accession>A0A1M6MZC3</accession>
<dbReference type="AlphaFoldDB" id="A0A1M6MZC3"/>
<evidence type="ECO:0000313" key="1">
    <source>
        <dbReference type="EMBL" id="SHJ88845.1"/>
    </source>
</evidence>
<evidence type="ECO:0000313" key="2">
    <source>
        <dbReference type="Proteomes" id="UP000184498"/>
    </source>
</evidence>
<keyword evidence="2" id="KW-1185">Reference proteome</keyword>
<dbReference type="Proteomes" id="UP000184498">
    <property type="component" value="Unassembled WGS sequence"/>
</dbReference>
<dbReference type="STRING" id="216903.SAMN05444371_0072"/>
<sequence>MDSNLSFSRELFITYLKTLDVSKQKRMLFMIEASLTLYNDPEYDTNFGTYVDYNNLIFDKMIRNPFYKHYFRLYFHLLNKLLFPRQNELKKWESF</sequence>
<protein>
    <submittedName>
        <fullName evidence="1">Uncharacterized protein</fullName>
    </submittedName>
</protein>
<name>A0A1M6MZC3_9FLAO</name>
<organism evidence="1 2">
    <name type="scientific">Epilithonimonas mollis</name>
    <dbReference type="NCBI Taxonomy" id="216903"/>
    <lineage>
        <taxon>Bacteria</taxon>
        <taxon>Pseudomonadati</taxon>
        <taxon>Bacteroidota</taxon>
        <taxon>Flavobacteriia</taxon>
        <taxon>Flavobacteriales</taxon>
        <taxon>Weeksellaceae</taxon>
        <taxon>Chryseobacterium group</taxon>
        <taxon>Epilithonimonas</taxon>
    </lineage>
</organism>
<proteinExistence type="predicted"/>
<dbReference type="OrthoDB" id="1261899at2"/>
<dbReference type="RefSeq" id="WP_072995711.1">
    <property type="nucleotide sequence ID" value="NZ_FRAM01000001.1"/>
</dbReference>
<reference evidence="2" key="1">
    <citation type="submission" date="2016-11" db="EMBL/GenBank/DDBJ databases">
        <authorList>
            <person name="Varghese N."/>
            <person name="Submissions S."/>
        </authorList>
    </citation>
    <scope>NUCLEOTIDE SEQUENCE [LARGE SCALE GENOMIC DNA]</scope>
    <source>
        <strain evidence="2">DSM 18016</strain>
    </source>
</reference>
<dbReference type="EMBL" id="FRAM01000001">
    <property type="protein sequence ID" value="SHJ88845.1"/>
    <property type="molecule type" value="Genomic_DNA"/>
</dbReference>